<organism evidence="9 10">
    <name type="scientific">Sphingomonas tagetis</name>
    <dbReference type="NCBI Taxonomy" id="2949092"/>
    <lineage>
        <taxon>Bacteria</taxon>
        <taxon>Pseudomonadati</taxon>
        <taxon>Pseudomonadota</taxon>
        <taxon>Alphaproteobacteria</taxon>
        <taxon>Sphingomonadales</taxon>
        <taxon>Sphingomonadaceae</taxon>
        <taxon>Sphingomonas</taxon>
    </lineage>
</organism>
<keyword evidence="5" id="KW-0378">Hydrolase</keyword>
<dbReference type="Pfam" id="PF09721">
    <property type="entry name" value="Exosortase_EpsH"/>
    <property type="match status" value="1"/>
</dbReference>
<feature type="transmembrane region" description="Helical" evidence="8">
    <location>
        <begin position="157"/>
        <end position="181"/>
    </location>
</feature>
<keyword evidence="4 8" id="KW-0812">Transmembrane</keyword>
<evidence type="ECO:0000256" key="8">
    <source>
        <dbReference type="SAM" id="Phobius"/>
    </source>
</evidence>
<feature type="transmembrane region" description="Helical" evidence="8">
    <location>
        <begin position="47"/>
        <end position="64"/>
    </location>
</feature>
<dbReference type="AlphaFoldDB" id="A0A9X2HS15"/>
<dbReference type="EMBL" id="JAMLDX010000006">
    <property type="protein sequence ID" value="MCP3730830.1"/>
    <property type="molecule type" value="Genomic_DNA"/>
</dbReference>
<dbReference type="NCBIfam" id="NF035943">
    <property type="entry name" value="exosort_XrtV"/>
    <property type="match status" value="1"/>
</dbReference>
<evidence type="ECO:0000256" key="1">
    <source>
        <dbReference type="ARBA" id="ARBA00004651"/>
    </source>
</evidence>
<keyword evidence="2" id="KW-1003">Cell membrane</keyword>
<evidence type="ECO:0000256" key="4">
    <source>
        <dbReference type="ARBA" id="ARBA00022692"/>
    </source>
</evidence>
<proteinExistence type="predicted"/>
<dbReference type="NCBIfam" id="TIGR04178">
    <property type="entry name" value="exo_archaeo"/>
    <property type="match status" value="1"/>
</dbReference>
<evidence type="ECO:0000313" key="10">
    <source>
        <dbReference type="Proteomes" id="UP001139451"/>
    </source>
</evidence>
<evidence type="ECO:0000256" key="7">
    <source>
        <dbReference type="ARBA" id="ARBA00023136"/>
    </source>
</evidence>
<reference evidence="9" key="1">
    <citation type="submission" date="2022-05" db="EMBL/GenBank/DDBJ databases">
        <title>Sphingomonas sp. strain MG17 Genome sequencing and assembly.</title>
        <authorList>
            <person name="Kim I."/>
        </authorList>
    </citation>
    <scope>NUCLEOTIDE SEQUENCE</scope>
    <source>
        <strain evidence="9">MG17</strain>
    </source>
</reference>
<evidence type="ECO:0000256" key="5">
    <source>
        <dbReference type="ARBA" id="ARBA00022801"/>
    </source>
</evidence>
<feature type="transmembrane region" description="Helical" evidence="8">
    <location>
        <begin position="231"/>
        <end position="251"/>
    </location>
</feature>
<comment type="caution">
    <text evidence="9">The sequence shown here is derived from an EMBL/GenBank/DDBJ whole genome shotgun (WGS) entry which is preliminary data.</text>
</comment>
<name>A0A9X2HS15_9SPHN</name>
<feature type="transmembrane region" description="Helical" evidence="8">
    <location>
        <begin position="76"/>
        <end position="95"/>
    </location>
</feature>
<dbReference type="GO" id="GO:0005886">
    <property type="term" value="C:plasma membrane"/>
    <property type="evidence" value="ECO:0007669"/>
    <property type="project" value="UniProtKB-SubCell"/>
</dbReference>
<gene>
    <name evidence="9" type="primary">xrtV</name>
    <name evidence="9" type="ORF">M9978_10350</name>
</gene>
<sequence length="263" mass="28370">MLPTFIQIAIQDWGTDQAAHAPIVLATAIWIFARDGARARRLARPPSIAAALVALLPWLLLYAAAKITGLLEVRGLAIYGALIAILYGTGGVPVLRSLWFPLLYAIFLIPIPESVIDTLTQPVKLMISQAALATLSVFGYPVASSGVSIYIGQFELLIAAACAGLNSLISLTAIGIFYAYLQHRASWIYTAALVAVIFPIAIFANFMRVLTLVLVTYHFGEATAQDFLHEAAGLFMFAVALLTIFAIDTAARAALRRRSARHD</sequence>
<protein>
    <submittedName>
        <fullName evidence="9">Exosortase V</fullName>
    </submittedName>
</protein>
<evidence type="ECO:0000256" key="2">
    <source>
        <dbReference type="ARBA" id="ARBA00022475"/>
    </source>
</evidence>
<dbReference type="NCBIfam" id="TIGR02602">
    <property type="entry name" value="8TM_EpsH"/>
    <property type="match status" value="1"/>
</dbReference>
<comment type="subcellular location">
    <subcellularLocation>
        <location evidence="1">Cell membrane</location>
        <topology evidence="1">Multi-pass membrane protein</topology>
    </subcellularLocation>
</comment>
<feature type="transmembrane region" description="Helical" evidence="8">
    <location>
        <begin position="131"/>
        <end position="151"/>
    </location>
</feature>
<keyword evidence="7 8" id="KW-0472">Membrane</keyword>
<dbReference type="InterPro" id="IPR019127">
    <property type="entry name" value="Exosortase"/>
</dbReference>
<dbReference type="InterPro" id="IPR013426">
    <property type="entry name" value="EpsH-like"/>
</dbReference>
<feature type="transmembrane region" description="Helical" evidence="8">
    <location>
        <begin position="193"/>
        <end position="219"/>
    </location>
</feature>
<dbReference type="Proteomes" id="UP001139451">
    <property type="component" value="Unassembled WGS sequence"/>
</dbReference>
<evidence type="ECO:0000313" key="9">
    <source>
        <dbReference type="EMBL" id="MCP3730830.1"/>
    </source>
</evidence>
<evidence type="ECO:0000256" key="3">
    <source>
        <dbReference type="ARBA" id="ARBA00022670"/>
    </source>
</evidence>
<keyword evidence="3" id="KW-0645">Protease</keyword>
<dbReference type="GO" id="GO:0006508">
    <property type="term" value="P:proteolysis"/>
    <property type="evidence" value="ECO:0007669"/>
    <property type="project" value="UniProtKB-KW"/>
</dbReference>
<keyword evidence="10" id="KW-1185">Reference proteome</keyword>
<accession>A0A9X2HS15</accession>
<dbReference type="GO" id="GO:0008233">
    <property type="term" value="F:peptidase activity"/>
    <property type="evidence" value="ECO:0007669"/>
    <property type="project" value="UniProtKB-KW"/>
</dbReference>
<evidence type="ECO:0000256" key="6">
    <source>
        <dbReference type="ARBA" id="ARBA00022989"/>
    </source>
</evidence>
<dbReference type="InterPro" id="IPR026392">
    <property type="entry name" value="Exo/Archaeosortase_dom"/>
</dbReference>
<keyword evidence="6 8" id="KW-1133">Transmembrane helix</keyword>